<feature type="transmembrane region" description="Helical" evidence="6">
    <location>
        <begin position="452"/>
        <end position="471"/>
    </location>
</feature>
<feature type="transmembrane region" description="Helical" evidence="6">
    <location>
        <begin position="553"/>
        <end position="580"/>
    </location>
</feature>
<proteinExistence type="predicted"/>
<dbReference type="Pfam" id="PF00520">
    <property type="entry name" value="Ion_trans"/>
    <property type="match status" value="1"/>
</dbReference>
<dbReference type="AlphaFoldDB" id="A0A1Y3BHN4"/>
<dbReference type="Gene3D" id="1.20.120.350">
    <property type="entry name" value="Voltage-gated potassium channels. Chain C"/>
    <property type="match status" value="1"/>
</dbReference>
<feature type="transmembrane region" description="Helical" evidence="6">
    <location>
        <begin position="417"/>
        <end position="440"/>
    </location>
</feature>
<dbReference type="InterPro" id="IPR027359">
    <property type="entry name" value="Volt_channel_dom_sf"/>
</dbReference>
<keyword evidence="4 6" id="KW-0472">Membrane</keyword>
<comment type="subcellular location">
    <subcellularLocation>
        <location evidence="1">Membrane</location>
        <topology evidence="1">Multi-pass membrane protein</topology>
    </subcellularLocation>
</comment>
<dbReference type="EMBL" id="MUJZ01018516">
    <property type="protein sequence ID" value="OTF80372.1"/>
    <property type="molecule type" value="Genomic_DNA"/>
</dbReference>
<feature type="transmembrane region" description="Helical" evidence="6">
    <location>
        <begin position="483"/>
        <end position="508"/>
    </location>
</feature>
<evidence type="ECO:0000256" key="6">
    <source>
        <dbReference type="SAM" id="Phobius"/>
    </source>
</evidence>
<dbReference type="PANTHER" id="PTHR46141">
    <property type="entry name" value="SODIUM LEAK CHANNEL NON-SELECTIVE PROTEIN"/>
    <property type="match status" value="1"/>
</dbReference>
<comment type="caution">
    <text evidence="8">The sequence shown here is derived from an EMBL/GenBank/DDBJ whole genome shotgun (WGS) entry which is preliminary data.</text>
</comment>
<dbReference type="PANTHER" id="PTHR46141:SF1">
    <property type="entry name" value="SODIUM LEAK CHANNEL NALCN"/>
    <property type="match status" value="1"/>
</dbReference>
<dbReference type="InterPro" id="IPR028823">
    <property type="entry name" value="NALCN"/>
</dbReference>
<name>A0A1Y3BHN4_EURMA</name>
<evidence type="ECO:0000313" key="9">
    <source>
        <dbReference type="Proteomes" id="UP000194236"/>
    </source>
</evidence>
<dbReference type="SUPFAM" id="SSF81324">
    <property type="entry name" value="Voltage-gated potassium channels"/>
    <property type="match status" value="1"/>
</dbReference>
<protein>
    <submittedName>
        <fullName evidence="8">Voltage-gated ion channel-like protein</fullName>
    </submittedName>
</protein>
<evidence type="ECO:0000259" key="7">
    <source>
        <dbReference type="Pfam" id="PF00520"/>
    </source>
</evidence>
<dbReference type="OrthoDB" id="10069766at2759"/>
<evidence type="ECO:0000256" key="3">
    <source>
        <dbReference type="ARBA" id="ARBA00022989"/>
    </source>
</evidence>
<feature type="domain" description="Ion transport" evidence="7">
    <location>
        <begin position="422"/>
        <end position="580"/>
    </location>
</feature>
<evidence type="ECO:0000256" key="4">
    <source>
        <dbReference type="ARBA" id="ARBA00023136"/>
    </source>
</evidence>
<keyword evidence="2 6" id="KW-0812">Transmembrane</keyword>
<keyword evidence="3 6" id="KW-1133">Transmembrane helix</keyword>
<dbReference type="GO" id="GO:0005886">
    <property type="term" value="C:plasma membrane"/>
    <property type="evidence" value="ECO:0007669"/>
    <property type="project" value="TreeGrafter"/>
</dbReference>
<feature type="transmembrane region" description="Helical" evidence="6">
    <location>
        <begin position="16"/>
        <end position="40"/>
    </location>
</feature>
<evidence type="ECO:0000256" key="1">
    <source>
        <dbReference type="ARBA" id="ARBA00004141"/>
    </source>
</evidence>
<dbReference type="Gene3D" id="1.10.287.70">
    <property type="match status" value="1"/>
</dbReference>
<dbReference type="InterPro" id="IPR005821">
    <property type="entry name" value="Ion_trans_dom"/>
</dbReference>
<evidence type="ECO:0000256" key="5">
    <source>
        <dbReference type="SAM" id="MobiDB-lite"/>
    </source>
</evidence>
<feature type="region of interest" description="Disordered" evidence="5">
    <location>
        <begin position="285"/>
        <end position="309"/>
    </location>
</feature>
<dbReference type="GO" id="GO:0005261">
    <property type="term" value="F:monoatomic cation channel activity"/>
    <property type="evidence" value="ECO:0007669"/>
    <property type="project" value="InterPro"/>
</dbReference>
<dbReference type="Proteomes" id="UP000194236">
    <property type="component" value="Unassembled WGS sequence"/>
</dbReference>
<sequence>MNETILRSGARIGPLVAIYFILYHLFVSLIVLSLFVAVILDNLELDEDIKKVKQLKAREQSAGYNEELPLRLRLFESFPDSPQMTRLHKQANEFNIPKVRDSFMRAFIDSTNATSTVISATAVPSHGGTVSAAVTSTITGTGLPAAATGTGTGTFAQNLSNSNFTTLPSSSMMMTAGGTNRPMIVTATGNLTASNKPMLPSLCSSGGTSIGGLFFSTRKQSSIKLLSPVSKGRHSSPLLRRVQVACIVSDSNNQRLLLNDTSVAGVPVVSVAGGGGGGTTSVTTAGSGGGGGFTRHGVSHGVGSRGMRRSVRGNLKEEVGTEESHSGAGNGPLVRGQDFDFKMLQRKQKQAEMRRTQRESDLRENHPFFDTPLLIVGRESRFRMICQSIVSAKYDPHVRDPVTGKERKMRYKGAHELLGLVPYCDWIMIIITTVSCASMMCETGEHRITNTPILIIAEYTFVFAMAIELLLKTLAYGLLFTPNAYLANVAGVMDFLIFGISVLFLSILPEQVPPQSWQQTLFVMRCIRPLRIFSLVPHMRKVVYELCRGVKEIALVSVLLIVLLFVFASVGVHMFGGLLARCNDPCIKTRVCYIYLFIHFIH</sequence>
<reference evidence="8 9" key="1">
    <citation type="submission" date="2017-03" db="EMBL/GenBank/DDBJ databases">
        <title>Genome Survey of Euroglyphus maynei.</title>
        <authorList>
            <person name="Arlian L.G."/>
            <person name="Morgan M.S."/>
            <person name="Rider S.D."/>
        </authorList>
    </citation>
    <scope>NUCLEOTIDE SEQUENCE [LARGE SCALE GENOMIC DNA]</scope>
    <source>
        <strain evidence="8">Arlian Lab</strain>
        <tissue evidence="8">Whole body</tissue>
    </source>
</reference>
<dbReference type="GO" id="GO:0032230">
    <property type="term" value="P:positive regulation of synaptic transmission, GABAergic"/>
    <property type="evidence" value="ECO:0007669"/>
    <property type="project" value="TreeGrafter"/>
</dbReference>
<dbReference type="GO" id="GO:0032224">
    <property type="term" value="P:positive regulation of synaptic transmission, cholinergic"/>
    <property type="evidence" value="ECO:0007669"/>
    <property type="project" value="TreeGrafter"/>
</dbReference>
<evidence type="ECO:0000313" key="8">
    <source>
        <dbReference type="EMBL" id="OTF80372.1"/>
    </source>
</evidence>
<accession>A0A1Y3BHN4</accession>
<gene>
    <name evidence="8" type="ORF">BLA29_003629</name>
</gene>
<organism evidence="8 9">
    <name type="scientific">Euroglyphus maynei</name>
    <name type="common">Mayne's house dust mite</name>
    <dbReference type="NCBI Taxonomy" id="6958"/>
    <lineage>
        <taxon>Eukaryota</taxon>
        <taxon>Metazoa</taxon>
        <taxon>Ecdysozoa</taxon>
        <taxon>Arthropoda</taxon>
        <taxon>Chelicerata</taxon>
        <taxon>Arachnida</taxon>
        <taxon>Acari</taxon>
        <taxon>Acariformes</taxon>
        <taxon>Sarcoptiformes</taxon>
        <taxon>Astigmata</taxon>
        <taxon>Psoroptidia</taxon>
        <taxon>Analgoidea</taxon>
        <taxon>Pyroglyphidae</taxon>
        <taxon>Pyroglyphinae</taxon>
        <taxon>Euroglyphus</taxon>
    </lineage>
</organism>
<evidence type="ECO:0000256" key="2">
    <source>
        <dbReference type="ARBA" id="ARBA00022692"/>
    </source>
</evidence>
<keyword evidence="9" id="KW-1185">Reference proteome</keyword>